<protein>
    <submittedName>
        <fullName evidence="1">Uncharacterized protein</fullName>
    </submittedName>
</protein>
<dbReference type="EMBL" id="GEBQ01017930">
    <property type="protein sequence ID" value="JAT22047.1"/>
    <property type="molecule type" value="Transcribed_RNA"/>
</dbReference>
<name>A0A1B6LEC1_9HEMI</name>
<sequence length="263" mass="29374">NESLQVSHSLRRPIITINNLDQSFPNCQTVGNEESPNFNSVILDDNGESSSAAANLGSQINSQNQFEDSFSNFLRRGSYQSQLKVAKLIREDSEESLPAVIKFRRQPIIVDNTRRGSCQLKSLVSDPTRNINESLQVSHSLRRPIITINNLDQSFPNCQTVGNEESPNFNSVILDDNGESSSAAANLGSQINSQNQFEDSFSNFLRRGSYQSQLKVAKLIREDSEESLPAVIKFRRQPIIVDNTRRGSCQLKSLVSDPTRNIN</sequence>
<proteinExistence type="predicted"/>
<reference evidence="1" key="1">
    <citation type="submission" date="2015-11" db="EMBL/GenBank/DDBJ databases">
        <title>De novo transcriptome assembly of four potential Pierce s Disease insect vectors from Arizona vineyards.</title>
        <authorList>
            <person name="Tassone E.E."/>
        </authorList>
    </citation>
    <scope>NUCLEOTIDE SEQUENCE</scope>
</reference>
<evidence type="ECO:0000313" key="1">
    <source>
        <dbReference type="EMBL" id="JAT22047.1"/>
    </source>
</evidence>
<accession>A0A1B6LEC1</accession>
<feature type="non-terminal residue" evidence="1">
    <location>
        <position position="1"/>
    </location>
</feature>
<organism evidence="1">
    <name type="scientific">Graphocephala atropunctata</name>
    <dbReference type="NCBI Taxonomy" id="36148"/>
    <lineage>
        <taxon>Eukaryota</taxon>
        <taxon>Metazoa</taxon>
        <taxon>Ecdysozoa</taxon>
        <taxon>Arthropoda</taxon>
        <taxon>Hexapoda</taxon>
        <taxon>Insecta</taxon>
        <taxon>Pterygota</taxon>
        <taxon>Neoptera</taxon>
        <taxon>Paraneoptera</taxon>
        <taxon>Hemiptera</taxon>
        <taxon>Auchenorrhyncha</taxon>
        <taxon>Membracoidea</taxon>
        <taxon>Cicadellidae</taxon>
        <taxon>Cicadellinae</taxon>
        <taxon>Cicadellini</taxon>
        <taxon>Graphocephala</taxon>
    </lineage>
</organism>
<feature type="non-terminal residue" evidence="1">
    <location>
        <position position="263"/>
    </location>
</feature>
<dbReference type="AlphaFoldDB" id="A0A1B6LEC1"/>
<gene>
    <name evidence="1" type="ORF">g.38742</name>
</gene>